<reference evidence="2 3" key="1">
    <citation type="submission" date="2023-11" db="EMBL/GenBank/DDBJ databases">
        <title>Bacillus jintuensis, isolated from a mudflat on the Beibu Gulf coast.</title>
        <authorList>
            <person name="Li M."/>
        </authorList>
    </citation>
    <scope>NUCLEOTIDE SEQUENCE [LARGE SCALE GENOMIC DNA]</scope>
    <source>
        <strain evidence="2 3">31A1R</strain>
    </source>
</reference>
<name>A0ABU5J0G6_9BACI</name>
<dbReference type="CDD" id="cd06587">
    <property type="entry name" value="VOC"/>
    <property type="match status" value="1"/>
</dbReference>
<organism evidence="2 3">
    <name type="scientific">Robertmurraya mangrovi</name>
    <dbReference type="NCBI Taxonomy" id="3098077"/>
    <lineage>
        <taxon>Bacteria</taxon>
        <taxon>Bacillati</taxon>
        <taxon>Bacillota</taxon>
        <taxon>Bacilli</taxon>
        <taxon>Bacillales</taxon>
        <taxon>Bacillaceae</taxon>
        <taxon>Robertmurraya</taxon>
    </lineage>
</organism>
<dbReference type="InterPro" id="IPR037523">
    <property type="entry name" value="VOC_core"/>
</dbReference>
<dbReference type="InterPro" id="IPR029068">
    <property type="entry name" value="Glyas_Bleomycin-R_OHBP_Dase"/>
</dbReference>
<sequence length="134" mass="15397">MIQKQTVSVVKGINCIYIPTSNIKKSATWYMENLNLVLLIDVNEESTQAQLKITPEQSIFLIKTPEKFNLTYKEIDGHEQCLLTLEVTNINDLHEKLRNNLDDIEEIQDHNECGSSFYIKDPDGNKIDIWGGWG</sequence>
<dbReference type="EMBL" id="JAXOFX010000009">
    <property type="protein sequence ID" value="MDZ5472896.1"/>
    <property type="molecule type" value="Genomic_DNA"/>
</dbReference>
<protein>
    <submittedName>
        <fullName evidence="2">VOC family protein</fullName>
    </submittedName>
</protein>
<dbReference type="Proteomes" id="UP001290455">
    <property type="component" value="Unassembled WGS sequence"/>
</dbReference>
<feature type="domain" description="VOC" evidence="1">
    <location>
        <begin position="12"/>
        <end position="132"/>
    </location>
</feature>
<accession>A0ABU5J0G6</accession>
<evidence type="ECO:0000313" key="2">
    <source>
        <dbReference type="EMBL" id="MDZ5472896.1"/>
    </source>
</evidence>
<gene>
    <name evidence="2" type="ORF">SM124_14275</name>
</gene>
<dbReference type="SUPFAM" id="SSF54593">
    <property type="entry name" value="Glyoxalase/Bleomycin resistance protein/Dihydroxybiphenyl dioxygenase"/>
    <property type="match status" value="1"/>
</dbReference>
<dbReference type="Pfam" id="PF00903">
    <property type="entry name" value="Glyoxalase"/>
    <property type="match status" value="1"/>
</dbReference>
<proteinExistence type="predicted"/>
<dbReference type="RefSeq" id="WP_322447196.1">
    <property type="nucleotide sequence ID" value="NZ_JAXOFX010000009.1"/>
</dbReference>
<evidence type="ECO:0000259" key="1">
    <source>
        <dbReference type="PROSITE" id="PS51819"/>
    </source>
</evidence>
<dbReference type="PROSITE" id="PS51819">
    <property type="entry name" value="VOC"/>
    <property type="match status" value="1"/>
</dbReference>
<keyword evidence="3" id="KW-1185">Reference proteome</keyword>
<dbReference type="Gene3D" id="3.10.180.10">
    <property type="entry name" value="2,3-Dihydroxybiphenyl 1,2-Dioxygenase, domain 1"/>
    <property type="match status" value="1"/>
</dbReference>
<evidence type="ECO:0000313" key="3">
    <source>
        <dbReference type="Proteomes" id="UP001290455"/>
    </source>
</evidence>
<comment type="caution">
    <text evidence="2">The sequence shown here is derived from an EMBL/GenBank/DDBJ whole genome shotgun (WGS) entry which is preliminary data.</text>
</comment>
<dbReference type="InterPro" id="IPR004360">
    <property type="entry name" value="Glyas_Fos-R_dOase_dom"/>
</dbReference>